<dbReference type="Proteomes" id="UP000011518">
    <property type="component" value="Unassembled WGS sequence"/>
</dbReference>
<feature type="region of interest" description="Disordered" evidence="1">
    <location>
        <begin position="1"/>
        <end position="33"/>
    </location>
</feature>
<name>L9KVH7_TUPCH</name>
<protein>
    <submittedName>
        <fullName evidence="2">Uncharacterized protein</fullName>
    </submittedName>
</protein>
<evidence type="ECO:0000313" key="2">
    <source>
        <dbReference type="EMBL" id="ELW66930.1"/>
    </source>
</evidence>
<gene>
    <name evidence="2" type="ORF">TREES_T100020521</name>
</gene>
<feature type="compositionally biased region" description="Polar residues" evidence="1">
    <location>
        <begin position="9"/>
        <end position="27"/>
    </location>
</feature>
<reference evidence="3" key="1">
    <citation type="submission" date="2012-07" db="EMBL/GenBank/DDBJ databases">
        <title>Genome of the Chinese tree shrew, a rising model animal genetically related to primates.</title>
        <authorList>
            <person name="Zhang G."/>
            <person name="Fan Y."/>
            <person name="Yao Y."/>
            <person name="Huang Z."/>
        </authorList>
    </citation>
    <scope>NUCLEOTIDE SEQUENCE [LARGE SCALE GENOMIC DNA]</scope>
</reference>
<evidence type="ECO:0000256" key="1">
    <source>
        <dbReference type="SAM" id="MobiDB-lite"/>
    </source>
</evidence>
<sequence>MESERMRPPSQTQAGQAGRTASTQSYQGEVRGRAGPQELCRLLGKGNGDSQGARKIQGEMDDLCGALLGMV</sequence>
<organism evidence="2 3">
    <name type="scientific">Tupaia chinensis</name>
    <name type="common">Chinese tree shrew</name>
    <name type="synonym">Tupaia belangeri chinensis</name>
    <dbReference type="NCBI Taxonomy" id="246437"/>
    <lineage>
        <taxon>Eukaryota</taxon>
        <taxon>Metazoa</taxon>
        <taxon>Chordata</taxon>
        <taxon>Craniata</taxon>
        <taxon>Vertebrata</taxon>
        <taxon>Euteleostomi</taxon>
        <taxon>Mammalia</taxon>
        <taxon>Eutheria</taxon>
        <taxon>Euarchontoglires</taxon>
        <taxon>Scandentia</taxon>
        <taxon>Tupaiidae</taxon>
        <taxon>Tupaia</taxon>
    </lineage>
</organism>
<dbReference type="AlphaFoldDB" id="L9KVH7"/>
<dbReference type="InParanoid" id="L9KVH7"/>
<keyword evidence="3" id="KW-1185">Reference proteome</keyword>
<evidence type="ECO:0000313" key="3">
    <source>
        <dbReference type="Proteomes" id="UP000011518"/>
    </source>
</evidence>
<proteinExistence type="predicted"/>
<accession>L9KVH7</accession>
<dbReference type="EMBL" id="KB320634">
    <property type="protein sequence ID" value="ELW66930.1"/>
    <property type="molecule type" value="Genomic_DNA"/>
</dbReference>
<reference evidence="3" key="2">
    <citation type="journal article" date="2013" name="Nat. Commun.">
        <title>Genome of the Chinese tree shrew.</title>
        <authorList>
            <person name="Fan Y."/>
            <person name="Huang Z.Y."/>
            <person name="Cao C.C."/>
            <person name="Chen C.S."/>
            <person name="Chen Y.X."/>
            <person name="Fan D.D."/>
            <person name="He J."/>
            <person name="Hou H.L."/>
            <person name="Hu L."/>
            <person name="Hu X.T."/>
            <person name="Jiang X.T."/>
            <person name="Lai R."/>
            <person name="Lang Y.S."/>
            <person name="Liang B."/>
            <person name="Liao S.G."/>
            <person name="Mu D."/>
            <person name="Ma Y.Y."/>
            <person name="Niu Y.Y."/>
            <person name="Sun X.Q."/>
            <person name="Xia J.Q."/>
            <person name="Xiao J."/>
            <person name="Xiong Z.Q."/>
            <person name="Xu L."/>
            <person name="Yang L."/>
            <person name="Zhang Y."/>
            <person name="Zhao W."/>
            <person name="Zhao X.D."/>
            <person name="Zheng Y.T."/>
            <person name="Zhou J.M."/>
            <person name="Zhu Y.B."/>
            <person name="Zhang G.J."/>
            <person name="Wang J."/>
            <person name="Yao Y.G."/>
        </authorList>
    </citation>
    <scope>NUCLEOTIDE SEQUENCE [LARGE SCALE GENOMIC DNA]</scope>
</reference>